<dbReference type="AlphaFoldDB" id="A0A9Q1HCJ4"/>
<comment type="caution">
    <text evidence="1">The sequence shown here is derived from an EMBL/GenBank/DDBJ whole genome shotgun (WGS) entry which is preliminary data.</text>
</comment>
<keyword evidence="2" id="KW-1185">Reference proteome</keyword>
<proteinExistence type="predicted"/>
<accession>A0A9Q1HCJ4</accession>
<organism evidence="1 2">
    <name type="scientific">Holothuria leucospilota</name>
    <name type="common">Black long sea cucumber</name>
    <name type="synonym">Mertensiothuria leucospilota</name>
    <dbReference type="NCBI Taxonomy" id="206669"/>
    <lineage>
        <taxon>Eukaryota</taxon>
        <taxon>Metazoa</taxon>
        <taxon>Echinodermata</taxon>
        <taxon>Eleutherozoa</taxon>
        <taxon>Echinozoa</taxon>
        <taxon>Holothuroidea</taxon>
        <taxon>Aspidochirotacea</taxon>
        <taxon>Aspidochirotida</taxon>
        <taxon>Holothuriidae</taxon>
        <taxon>Holothuria</taxon>
    </lineage>
</organism>
<evidence type="ECO:0000313" key="2">
    <source>
        <dbReference type="Proteomes" id="UP001152320"/>
    </source>
</evidence>
<dbReference type="EMBL" id="JAIZAY010000003">
    <property type="protein sequence ID" value="KAJ8044352.1"/>
    <property type="molecule type" value="Genomic_DNA"/>
</dbReference>
<evidence type="ECO:0000313" key="1">
    <source>
        <dbReference type="EMBL" id="KAJ8044352.1"/>
    </source>
</evidence>
<dbReference type="Proteomes" id="UP001152320">
    <property type="component" value="Chromosome 3"/>
</dbReference>
<protein>
    <submittedName>
        <fullName evidence="1">Uncharacterized protein</fullName>
    </submittedName>
</protein>
<gene>
    <name evidence="1" type="ORF">HOLleu_07081</name>
</gene>
<reference evidence="1" key="1">
    <citation type="submission" date="2021-10" db="EMBL/GenBank/DDBJ databases">
        <title>Tropical sea cucumber genome reveals ecological adaptation and Cuvierian tubules defense mechanism.</title>
        <authorList>
            <person name="Chen T."/>
        </authorList>
    </citation>
    <scope>NUCLEOTIDE SEQUENCE</scope>
    <source>
        <strain evidence="1">Nanhai2018</strain>
        <tissue evidence="1">Muscle</tissue>
    </source>
</reference>
<sequence>MAIIYCPIICFDYFIEYVAFMITKWLVLITSPCAPLMIDSLTVEEMYMLFIHFVIHSYINGRSLICADIIQVMLNEIYPKQRHSATPGIYFIIKRTCKDYNEFVLSFLLIYVNHGAILPCISVTSHFPDMDTSAVIKCSWNPDLICTTAPEMNTMSVCYLQVLLGRGR</sequence>
<name>A0A9Q1HCJ4_HOLLE</name>